<evidence type="ECO:0000256" key="16">
    <source>
        <dbReference type="SAM" id="Phobius"/>
    </source>
</evidence>
<dbReference type="InterPro" id="IPR025887">
    <property type="entry name" value="Glyco_hydro_31_N_dom"/>
</dbReference>
<dbReference type="GO" id="GO:0071555">
    <property type="term" value="P:cell wall organization"/>
    <property type="evidence" value="ECO:0007669"/>
    <property type="project" value="UniProtKB-KW"/>
</dbReference>
<comment type="subcellular location">
    <subcellularLocation>
        <location evidence="3">Secreted</location>
    </subcellularLocation>
</comment>
<evidence type="ECO:0000313" key="21">
    <source>
        <dbReference type="Proteomes" id="UP001175001"/>
    </source>
</evidence>
<feature type="region of interest" description="Disordered" evidence="15">
    <location>
        <begin position="69"/>
        <end position="96"/>
    </location>
</feature>
<keyword evidence="9" id="KW-0119">Carbohydrate metabolism</keyword>
<dbReference type="InterPro" id="IPR048395">
    <property type="entry name" value="Glyco_hydro_31_C"/>
</dbReference>
<keyword evidence="7 14" id="KW-0378">Hydrolase</keyword>
<comment type="caution">
    <text evidence="20">The sequence shown here is derived from an EMBL/GenBank/DDBJ whole genome shotgun (WGS) entry which is preliminary data.</text>
</comment>
<sequence>MSDKEPDTTLTRYRYQFIFGAWILVTSAAFLRVSRQPYHSRLKSEQYETIFKGTSLAAVLAGIGLGGGLNRPRSEAETDGSRSRLAEKGSSGDDRASRLMSARDLPNWPCDSSANRLARVEGQAARRASPWDDEDGAGKNSARLATPVNPTKVTRALPSLASLAAMLLDRLWPIAALSTPCAAGTVSVRQSSACPGYAASNVVDSGTALTADLSLAGAPCNAYGDDLTNLKLSVEYQTANRIHVQIYDAAESVYQVPESVLPRPSASNGSVLASSAAIRFKWVEEPFSFSVVRSATNETLFDTADSPLIFESQYLRLRTKLPSNPNIYGWGEHSDSFRLNTTNYTRTIWNRDSYGVPPGSNLYGAHPVYYDHRGAAGTHGVFLLNSNGIEVKINNTAEDGQYLEINTLGGIFDFYFLAGPSPKDVSKQYAEVVGLPAMQAYWAFGFHQCRYGYQDVYDVAEVIANYSLAEIPLETMWTDIDYMELRKVFTLDPERFPLDKVRQVVDYLHAHQQHYIVMVDPAVKHLDNPAYDAGAAEDVFLKTSNGSYFLGVVWPGPTVFPDWFHPNTQPYWTDQFASFFNAETGVDIDALWIDMNEPANFCNWPCSDPSAYAEANNQPPDPPPVRNNSGRPIPGFPADFQPTGVTSAARMLFRRQSAATKSGLPGRDLVDPPYQIQNLAGSLSNKTVDTDVIHYNGLAEYDTHNLYGTMMSTASRIAMENRRPGRRPLIITRSTFAGAGRHVGHWLGDNLSQWEQYRFSISQLLQFATLYQVPMVGSDVCGFGSNTTETLCARWALLGAFSPFYRNHNEQGAISQEFYRWPLVTDAAKTAINTRYQLLDYFYTAFHRQTQTGEPAINPLFYLYPEDAKTFDIDLQYFYGDALLVSPVTEENVTSVDIYLPDDVFYDFWTGDTVRGNGSVVTLDDVPYTSIPLHVRGGTIVPLRAASANTTTELRKQNFTLLIAPGLDGTASGRLYLDEGDAVEQPATSEIEFTYDGRTLGLSGTFVYDSGVVISGVRVLGGSSSSGSNGTEHAVKAAQREVAIGLDAAAQVAL</sequence>
<dbReference type="CDD" id="cd14752">
    <property type="entry name" value="GH31_N"/>
    <property type="match status" value="1"/>
</dbReference>
<dbReference type="Pfam" id="PF21365">
    <property type="entry name" value="Glyco_hydro_31_3rd"/>
    <property type="match status" value="1"/>
</dbReference>
<dbReference type="SUPFAM" id="SSF51445">
    <property type="entry name" value="(Trans)glycosidases"/>
    <property type="match status" value="1"/>
</dbReference>
<evidence type="ECO:0000259" key="17">
    <source>
        <dbReference type="Pfam" id="PF01055"/>
    </source>
</evidence>
<dbReference type="InterPro" id="IPR000322">
    <property type="entry name" value="Glyco_hydro_31_TIM"/>
</dbReference>
<gene>
    <name evidence="20" type="primary">agdC</name>
    <name evidence="20" type="ORF">DIS24_g9282</name>
</gene>
<evidence type="ECO:0000256" key="15">
    <source>
        <dbReference type="SAM" id="MobiDB-lite"/>
    </source>
</evidence>
<evidence type="ECO:0000256" key="5">
    <source>
        <dbReference type="ARBA" id="ARBA00022525"/>
    </source>
</evidence>
<feature type="region of interest" description="Disordered" evidence="15">
    <location>
        <begin position="612"/>
        <end position="634"/>
    </location>
</feature>
<feature type="region of interest" description="Disordered" evidence="15">
    <location>
        <begin position="119"/>
        <end position="145"/>
    </location>
</feature>
<dbReference type="Gene3D" id="2.60.40.1180">
    <property type="entry name" value="Golgi alpha-mannosidase II"/>
    <property type="match status" value="2"/>
</dbReference>
<dbReference type="Pfam" id="PF13802">
    <property type="entry name" value="Gal_mutarotas_2"/>
    <property type="match status" value="1"/>
</dbReference>
<dbReference type="SUPFAM" id="SSF51011">
    <property type="entry name" value="Glycosyl hydrolase domain"/>
    <property type="match status" value="1"/>
</dbReference>
<dbReference type="GO" id="GO:0005576">
    <property type="term" value="C:extracellular region"/>
    <property type="evidence" value="ECO:0007669"/>
    <property type="project" value="UniProtKB-SubCell"/>
</dbReference>
<proteinExistence type="inferred from homology"/>
<dbReference type="GO" id="GO:0008422">
    <property type="term" value="F:beta-glucosidase activity"/>
    <property type="evidence" value="ECO:0007669"/>
    <property type="project" value="UniProtKB-EC"/>
</dbReference>
<evidence type="ECO:0000256" key="12">
    <source>
        <dbReference type="ARBA" id="ARBA00023326"/>
    </source>
</evidence>
<keyword evidence="16" id="KW-1133">Transmembrane helix</keyword>
<dbReference type="CDD" id="cd06602">
    <property type="entry name" value="GH31_MGAM_SI_GAA"/>
    <property type="match status" value="1"/>
</dbReference>
<evidence type="ECO:0000256" key="2">
    <source>
        <dbReference type="ARBA" id="ARBA00001657"/>
    </source>
</evidence>
<evidence type="ECO:0000256" key="9">
    <source>
        <dbReference type="ARBA" id="ARBA00023277"/>
    </source>
</evidence>
<dbReference type="PANTHER" id="PTHR22762">
    <property type="entry name" value="ALPHA-GLUCOSIDASE"/>
    <property type="match status" value="1"/>
</dbReference>
<evidence type="ECO:0000256" key="1">
    <source>
        <dbReference type="ARBA" id="ARBA00000448"/>
    </source>
</evidence>
<dbReference type="InterPro" id="IPR017853">
    <property type="entry name" value="GH"/>
</dbReference>
<evidence type="ECO:0000256" key="6">
    <source>
        <dbReference type="ARBA" id="ARBA00022729"/>
    </source>
</evidence>
<keyword evidence="10 14" id="KW-0326">Glycosidase</keyword>
<evidence type="ECO:0000256" key="11">
    <source>
        <dbReference type="ARBA" id="ARBA00023316"/>
    </source>
</evidence>
<dbReference type="Gene3D" id="2.60.40.1760">
    <property type="entry name" value="glycosyl hydrolase (family 31)"/>
    <property type="match status" value="1"/>
</dbReference>
<keyword evidence="12" id="KW-0624">Polysaccharide degradation</keyword>
<keyword evidence="11" id="KW-0961">Cell wall biogenesis/degradation</keyword>
<evidence type="ECO:0000259" key="19">
    <source>
        <dbReference type="Pfam" id="PF21365"/>
    </source>
</evidence>
<evidence type="ECO:0000259" key="18">
    <source>
        <dbReference type="Pfam" id="PF13802"/>
    </source>
</evidence>
<evidence type="ECO:0000256" key="14">
    <source>
        <dbReference type="RuleBase" id="RU361185"/>
    </source>
</evidence>
<dbReference type="GO" id="GO:0000272">
    <property type="term" value="P:polysaccharide catabolic process"/>
    <property type="evidence" value="ECO:0007669"/>
    <property type="project" value="UniProtKB-KW"/>
</dbReference>
<evidence type="ECO:0000256" key="10">
    <source>
        <dbReference type="ARBA" id="ARBA00023295"/>
    </source>
</evidence>
<dbReference type="GO" id="GO:0030246">
    <property type="term" value="F:carbohydrate binding"/>
    <property type="evidence" value="ECO:0007669"/>
    <property type="project" value="InterPro"/>
</dbReference>
<evidence type="ECO:0000313" key="20">
    <source>
        <dbReference type="EMBL" id="KAK0640474.1"/>
    </source>
</evidence>
<comment type="catalytic activity">
    <reaction evidence="1">
        <text>Hydrolysis of terminal, non-reducing beta-D-glucosyl residues with release of beta-D-glucose.</text>
        <dbReference type="EC" id="3.2.1.21"/>
    </reaction>
</comment>
<evidence type="ECO:0000256" key="7">
    <source>
        <dbReference type="ARBA" id="ARBA00022801"/>
    </source>
</evidence>
<keyword evidence="5" id="KW-0964">Secreted</keyword>
<feature type="domain" description="Glycosyl hydrolase family 31 C-terminal" evidence="19">
    <location>
        <begin position="853"/>
        <end position="941"/>
    </location>
</feature>
<feature type="transmembrane region" description="Helical" evidence="16">
    <location>
        <begin position="13"/>
        <end position="31"/>
    </location>
</feature>
<name>A0AA40CKJ8_9PEZI</name>
<dbReference type="EMBL" id="JAUJDW010000080">
    <property type="protein sequence ID" value="KAK0640474.1"/>
    <property type="molecule type" value="Genomic_DNA"/>
</dbReference>
<feature type="compositionally biased region" description="Basic and acidic residues" evidence="15">
    <location>
        <begin position="72"/>
        <end position="96"/>
    </location>
</feature>
<keyword evidence="8" id="KW-0325">Glycoprotein</keyword>
<comment type="function">
    <text evidence="13">Glucosidase involved in the degradation of cellulosic biomass. Has both alpha- and beta-glucosidase activity.</text>
</comment>
<dbReference type="GO" id="GO:0004558">
    <property type="term" value="F:alpha-1,4-glucosidase activity"/>
    <property type="evidence" value="ECO:0007669"/>
    <property type="project" value="UniProtKB-EC"/>
</dbReference>
<evidence type="ECO:0000256" key="13">
    <source>
        <dbReference type="ARBA" id="ARBA00025512"/>
    </source>
</evidence>
<keyword evidence="16" id="KW-0812">Transmembrane</keyword>
<keyword evidence="21" id="KW-1185">Reference proteome</keyword>
<comment type="similarity">
    <text evidence="4 14">Belongs to the glycosyl hydrolase 31 family.</text>
</comment>
<evidence type="ECO:0000256" key="3">
    <source>
        <dbReference type="ARBA" id="ARBA00004613"/>
    </source>
</evidence>
<reference evidence="20" key="1">
    <citation type="submission" date="2023-06" db="EMBL/GenBank/DDBJ databases">
        <title>Multi-omics analyses reveal the molecular pathogenesis toolkit of Lasiodiplodia hormozganensis, a cross-kingdom pathogen.</title>
        <authorList>
            <person name="Felix C."/>
            <person name="Meneses R."/>
            <person name="Goncalves M.F.M."/>
            <person name="Tilleman L."/>
            <person name="Duarte A.S."/>
            <person name="Jorrin-Novo J.V."/>
            <person name="Van De Peer Y."/>
            <person name="Deforce D."/>
            <person name="Van Nieuwerburgh F."/>
            <person name="Esteves A.C."/>
            <person name="Alves A."/>
        </authorList>
    </citation>
    <scope>NUCLEOTIDE SEQUENCE</scope>
    <source>
        <strain evidence="20">CBS 339.90</strain>
    </source>
</reference>
<comment type="catalytic activity">
    <reaction evidence="2">
        <text>Hydrolysis of terminal, non-reducing (1-&gt;4)-linked alpha-D-glucose residues with release of alpha-D-glucose.</text>
        <dbReference type="EC" id="3.2.1.20"/>
    </reaction>
</comment>
<keyword evidence="16" id="KW-0472">Membrane</keyword>
<dbReference type="AlphaFoldDB" id="A0AA40CKJ8"/>
<organism evidence="20 21">
    <name type="scientific">Lasiodiplodia hormozganensis</name>
    <dbReference type="NCBI Taxonomy" id="869390"/>
    <lineage>
        <taxon>Eukaryota</taxon>
        <taxon>Fungi</taxon>
        <taxon>Dikarya</taxon>
        <taxon>Ascomycota</taxon>
        <taxon>Pezizomycotina</taxon>
        <taxon>Dothideomycetes</taxon>
        <taxon>Dothideomycetes incertae sedis</taxon>
        <taxon>Botryosphaeriales</taxon>
        <taxon>Botryosphaeriaceae</taxon>
        <taxon>Lasiodiplodia</taxon>
    </lineage>
</organism>
<dbReference type="PANTHER" id="PTHR22762:SF67">
    <property type="entry name" value="ALPHA_BETA-GLUCOSIDASE AGDC-RELATED"/>
    <property type="match status" value="1"/>
</dbReference>
<evidence type="ECO:0000256" key="8">
    <source>
        <dbReference type="ARBA" id="ARBA00023180"/>
    </source>
</evidence>
<dbReference type="Proteomes" id="UP001175001">
    <property type="component" value="Unassembled WGS sequence"/>
</dbReference>
<dbReference type="Pfam" id="PF01055">
    <property type="entry name" value="Glyco_hydro_31_2nd"/>
    <property type="match status" value="1"/>
</dbReference>
<feature type="domain" description="Glycoside hydrolase family 31 TIM barrel" evidence="17">
    <location>
        <begin position="436"/>
        <end position="845"/>
    </location>
</feature>
<feature type="domain" description="Glycoside hydrolase family 31 N-terminal" evidence="18">
    <location>
        <begin position="268"/>
        <end position="387"/>
    </location>
</feature>
<dbReference type="Gene3D" id="3.20.20.80">
    <property type="entry name" value="Glycosidases"/>
    <property type="match status" value="1"/>
</dbReference>
<protein>
    <submittedName>
        <fullName evidence="20">Alpha/beta-glucosidase agdC</fullName>
    </submittedName>
</protein>
<accession>A0AA40CKJ8</accession>
<dbReference type="SUPFAM" id="SSF74650">
    <property type="entry name" value="Galactose mutarotase-like"/>
    <property type="match status" value="1"/>
</dbReference>
<feature type="transmembrane region" description="Helical" evidence="16">
    <location>
        <begin position="51"/>
        <end position="69"/>
    </location>
</feature>
<keyword evidence="6" id="KW-0732">Signal</keyword>
<dbReference type="InterPro" id="IPR013780">
    <property type="entry name" value="Glyco_hydro_b"/>
</dbReference>
<evidence type="ECO:0000256" key="4">
    <source>
        <dbReference type="ARBA" id="ARBA00007806"/>
    </source>
</evidence>
<dbReference type="InterPro" id="IPR011013">
    <property type="entry name" value="Gal_mutarotase_sf_dom"/>
</dbReference>